<dbReference type="PANTHER" id="PTHR10622:SF10">
    <property type="entry name" value="HET DOMAIN-CONTAINING PROTEIN"/>
    <property type="match status" value="1"/>
</dbReference>
<name>A0A8H6ADD3_PETAA</name>
<sequence>MKLVSFLSDSTPPYAILSATEGDNEFLFDILFDMAKSKSFHSKLEAAAQQFARENPTIKTRLYATHIFLMYQQMSIPNIQILNLRAADGFHLGFTLQEPLAPKEVILLPSEWKVLEKKTGLYEILTKITGTGIEYLSHQVPLSSTSITKRMSWMAKRQTSRLEDMAYCLLGIFSIDMPLRYGERDRAFIRLQE</sequence>
<keyword evidence="2" id="KW-1185">Reference proteome</keyword>
<organism evidence="1 2">
    <name type="scientific">Petromyces alliaceus</name>
    <name type="common">Aspergillus alliaceus</name>
    <dbReference type="NCBI Taxonomy" id="209559"/>
    <lineage>
        <taxon>Eukaryota</taxon>
        <taxon>Fungi</taxon>
        <taxon>Dikarya</taxon>
        <taxon>Ascomycota</taxon>
        <taxon>Pezizomycotina</taxon>
        <taxon>Eurotiomycetes</taxon>
        <taxon>Eurotiomycetidae</taxon>
        <taxon>Eurotiales</taxon>
        <taxon>Aspergillaceae</taxon>
        <taxon>Aspergillus</taxon>
        <taxon>Aspergillus subgen. Circumdati</taxon>
    </lineage>
</organism>
<protein>
    <submittedName>
        <fullName evidence="1">Uncharacterized protein</fullName>
    </submittedName>
</protein>
<dbReference type="EMBL" id="SPNV01000024">
    <property type="protein sequence ID" value="KAF5865092.1"/>
    <property type="molecule type" value="Genomic_DNA"/>
</dbReference>
<dbReference type="Proteomes" id="UP000541154">
    <property type="component" value="Unassembled WGS sequence"/>
</dbReference>
<accession>A0A8H6ADD3</accession>
<proteinExistence type="predicted"/>
<comment type="caution">
    <text evidence="1">The sequence shown here is derived from an EMBL/GenBank/DDBJ whole genome shotgun (WGS) entry which is preliminary data.</text>
</comment>
<dbReference type="AlphaFoldDB" id="A0A8H6ADD3"/>
<evidence type="ECO:0000313" key="1">
    <source>
        <dbReference type="EMBL" id="KAF5865092.1"/>
    </source>
</evidence>
<gene>
    <name evidence="1" type="ORF">ETB97_005333</name>
</gene>
<evidence type="ECO:0000313" key="2">
    <source>
        <dbReference type="Proteomes" id="UP000541154"/>
    </source>
</evidence>
<dbReference type="PANTHER" id="PTHR10622">
    <property type="entry name" value="HET DOMAIN-CONTAINING PROTEIN"/>
    <property type="match status" value="1"/>
</dbReference>
<reference evidence="1 2" key="1">
    <citation type="submission" date="2019-04" db="EMBL/GenBank/DDBJ databases">
        <title>Aspergillus burnettii sp. nov., novel species from soil in southeast Queensland.</title>
        <authorList>
            <person name="Gilchrist C.L.M."/>
            <person name="Pitt J.I."/>
            <person name="Lange L."/>
            <person name="Lacey H.J."/>
            <person name="Vuong D."/>
            <person name="Midgley D.J."/>
            <person name="Greenfield P."/>
            <person name="Bradbury M."/>
            <person name="Lacey E."/>
            <person name="Busk P.K."/>
            <person name="Pilgaard B."/>
            <person name="Chooi Y.H."/>
            <person name="Piggott A.M."/>
        </authorList>
    </citation>
    <scope>NUCLEOTIDE SEQUENCE [LARGE SCALE GENOMIC DNA]</scope>
    <source>
        <strain evidence="1 2">FRR 5400</strain>
    </source>
</reference>